<feature type="domain" description="Helicase HerA central" evidence="1">
    <location>
        <begin position="223"/>
        <end position="303"/>
    </location>
</feature>
<organism evidence="2 3">
    <name type="scientific">Microvirga splendida</name>
    <dbReference type="NCBI Taxonomy" id="2795727"/>
    <lineage>
        <taxon>Bacteria</taxon>
        <taxon>Pseudomonadati</taxon>
        <taxon>Pseudomonadota</taxon>
        <taxon>Alphaproteobacteria</taxon>
        <taxon>Hyphomicrobiales</taxon>
        <taxon>Methylobacteriaceae</taxon>
        <taxon>Microvirga</taxon>
    </lineage>
</organism>
<sequence length="718" mass="79315">MIANTIKQMSAVTNPLVRLVDEAADSRHVGFTIHSSYGEMVVMTNDRWRQEAGGIPMNSYLLASSLNPSEYGSTDPIDRRAVLLRIVGRTEIATDRDALRAIMEHFQDSPKTTDPAFRGMEPISFGMLQWSGIQCKVLGTFYLDADHRLRFGADVEDFFAARQMKVLKPGPAALEEIVNFVDPIRLKKAHDDAKAMGMGKPPASFQIGTVRFTSANHMGIQAKQDSVPVKLFPGDFLARRTAVFGMTRTGKSNTTKTMVSAVALSALETDLPIGQVIFDINGEYSNANNQDEGSSIADVFGDNTVRYRASFATGFRDVRVNFYESLDMGRQFIANNLRDEGGSMSEDLQTFVSLDFEEPDPADFSAKTRWQRRVAIYQCILKAAGYPHASAFKIEFSVGKPILKELYSAHAPIQNEFPSATSDDERIQAAIKFFSLSPAGANGVYRASPEDAVTFWSTIRDVEKAKGGPADDRGLRDGKKKWLSIQEYALLCVLVGRSSKNDGPIRAANAIRNAAIQFHSATGSANVAEDIYGLLKEGRIVIVDLSVGPPSVRETMAERIARHVFDKSSRIFTEGGTPPRVVIYVEEAHNLIGKNSDLNTTWPRVAKEGAKYGISLVYATQEPSSIHPNILSNTENFFVTHLNNDNEIKGLSRYYDFEDFSESLKRCQDVGFARIKTLSSNFTTPTQILLFEPKKVFASYMKAKASGAAWFKPLAVEA</sequence>
<name>A0ABS0XYN2_9HYPH</name>
<dbReference type="PANTHER" id="PTHR42957">
    <property type="entry name" value="HELICASE MJ1565-RELATED"/>
    <property type="match status" value="1"/>
</dbReference>
<dbReference type="InterPro" id="IPR008571">
    <property type="entry name" value="HerA-like"/>
</dbReference>
<evidence type="ECO:0000259" key="1">
    <source>
        <dbReference type="Pfam" id="PF01935"/>
    </source>
</evidence>
<gene>
    <name evidence="2" type="ORF">JAO75_05280</name>
</gene>
<keyword evidence="3" id="KW-1185">Reference proteome</keyword>
<evidence type="ECO:0000313" key="2">
    <source>
        <dbReference type="EMBL" id="MBJ6124818.1"/>
    </source>
</evidence>
<dbReference type="InterPro" id="IPR002789">
    <property type="entry name" value="HerA_central"/>
</dbReference>
<dbReference type="RefSeq" id="WP_199047281.1">
    <property type="nucleotide sequence ID" value="NZ_JAELXT010000003.1"/>
</dbReference>
<dbReference type="SUPFAM" id="SSF52540">
    <property type="entry name" value="P-loop containing nucleoside triphosphate hydrolases"/>
    <property type="match status" value="1"/>
</dbReference>
<dbReference type="Proteomes" id="UP000620670">
    <property type="component" value="Unassembled WGS sequence"/>
</dbReference>
<dbReference type="InterPro" id="IPR027417">
    <property type="entry name" value="P-loop_NTPase"/>
</dbReference>
<dbReference type="PANTHER" id="PTHR42957:SF1">
    <property type="entry name" value="HELICASE MJ1565-RELATED"/>
    <property type="match status" value="1"/>
</dbReference>
<dbReference type="Gene3D" id="3.40.50.300">
    <property type="entry name" value="P-loop containing nucleotide triphosphate hydrolases"/>
    <property type="match status" value="2"/>
</dbReference>
<proteinExistence type="predicted"/>
<evidence type="ECO:0000313" key="3">
    <source>
        <dbReference type="Proteomes" id="UP000620670"/>
    </source>
</evidence>
<accession>A0ABS0XYN2</accession>
<comment type="caution">
    <text evidence="2">The sequence shown here is derived from an EMBL/GenBank/DDBJ whole genome shotgun (WGS) entry which is preliminary data.</text>
</comment>
<protein>
    <submittedName>
        <fullName evidence="2">DUF87 domain-containing protein</fullName>
    </submittedName>
</protein>
<dbReference type="Pfam" id="PF01935">
    <property type="entry name" value="DUF87"/>
    <property type="match status" value="1"/>
</dbReference>
<dbReference type="EMBL" id="JAELXT010000003">
    <property type="protein sequence ID" value="MBJ6124818.1"/>
    <property type="molecule type" value="Genomic_DNA"/>
</dbReference>
<reference evidence="3" key="1">
    <citation type="submission" date="2020-12" db="EMBL/GenBank/DDBJ databases">
        <title>Hymenobacter sp.</title>
        <authorList>
            <person name="Kim M.K."/>
        </authorList>
    </citation>
    <scope>NUCLEOTIDE SEQUENCE [LARGE SCALE GENOMIC DNA]</scope>
    <source>
        <strain evidence="3">BT325</strain>
    </source>
</reference>